<reference evidence="7" key="1">
    <citation type="journal article" date="2017" name="Nat. Ecol. Evol.">
        <title>Genome expansion and lineage-specific genetic innovations in the forest pathogenic fungi Armillaria.</title>
        <authorList>
            <person name="Sipos G."/>
            <person name="Prasanna A.N."/>
            <person name="Walter M.C."/>
            <person name="O'Connor E."/>
            <person name="Balint B."/>
            <person name="Krizsan K."/>
            <person name="Kiss B."/>
            <person name="Hess J."/>
            <person name="Varga T."/>
            <person name="Slot J."/>
            <person name="Riley R."/>
            <person name="Boka B."/>
            <person name="Rigling D."/>
            <person name="Barry K."/>
            <person name="Lee J."/>
            <person name="Mihaltcheva S."/>
            <person name="LaButti K."/>
            <person name="Lipzen A."/>
            <person name="Waldron R."/>
            <person name="Moloney N.M."/>
            <person name="Sperisen C."/>
            <person name="Kredics L."/>
            <person name="Vagvoelgyi C."/>
            <person name="Patrignani A."/>
            <person name="Fitzpatrick D."/>
            <person name="Nagy I."/>
            <person name="Doyle S."/>
            <person name="Anderson J.B."/>
            <person name="Grigoriev I.V."/>
            <person name="Gueldener U."/>
            <person name="Muensterkoetter M."/>
            <person name="Nagy L.G."/>
        </authorList>
    </citation>
    <scope>NUCLEOTIDE SEQUENCE [LARGE SCALE GENOMIC DNA]</scope>
    <source>
        <strain evidence="7">C18/9</strain>
    </source>
</reference>
<sequence>MPPIKNLNQSPFDRILGFPDAPDIETRTADWWTVMDRHTKARYDLKAPLPSHHFRSQSASVFEETTNEDVLLEFIHFRRFTASNQLRRSCRIVDVITEEDFEKKWLALSAEEREKHFLAGLRAAEKNTTYVTFIRSKADCPELDRDEVTRDGGQGFLDLMRQLVLPDNTNTPTQPHVMVNSRFDKMIGFKEDDPHKARLAQLSTARMIRSEYIASFVMAALMSYKGITPEITVFTTEHSKTKFTLKNNSKMFDEMMGKTASKQFKKDEVKRRKEMKLHCQRCLKVEDKEKDGKMTVCSRCKSIGREIRYCGRDCQVADWKQHKIGCGKPLDISAAFNDVHIGDSESNTKRPDIPPCPPGHRRSPHVIRFIECLENTTKHDYVVETTPGRDDIFGIKLDEVPGAVAFIHMRNMLFTSSGPSVEGALLYVYRVLQTYAQGHGGSRERSVQEQLKREYGEPLWNRMQALVRRGPPFSIPEVSRKDVDATIKAFRQLKRFTTELRSYTIGTGAVANLGLQVGPKKDICVIVRFPEDAMPPPCILAPIPNPAPKVPARNAVGPNFNLPEPRHFDDFDYHEYVDLAQQKKYLQLCPHADYILWGSNRVPLAFTYTDTRFAMAFLHYRHRLFENGPYDHDALAYLIMALRPAVRGKKIPEAVLLAQLEREYHPGYVETVKACIKVRPSDGKEVYHRRDGKVFELGEIPADKTLMGKIMVQLKESGRFGDLLGRVSLDR</sequence>
<evidence type="ECO:0000256" key="3">
    <source>
        <dbReference type="ARBA" id="ARBA00022833"/>
    </source>
</evidence>
<organism evidence="6 7">
    <name type="scientific">Armillaria ostoyae</name>
    <name type="common">Armillaria root rot fungus</name>
    <dbReference type="NCBI Taxonomy" id="47428"/>
    <lineage>
        <taxon>Eukaryota</taxon>
        <taxon>Fungi</taxon>
        <taxon>Dikarya</taxon>
        <taxon>Basidiomycota</taxon>
        <taxon>Agaricomycotina</taxon>
        <taxon>Agaricomycetes</taxon>
        <taxon>Agaricomycetidae</taxon>
        <taxon>Agaricales</taxon>
        <taxon>Marasmiineae</taxon>
        <taxon>Physalacriaceae</taxon>
        <taxon>Armillaria</taxon>
    </lineage>
</organism>
<dbReference type="InterPro" id="IPR002893">
    <property type="entry name" value="Znf_MYND"/>
</dbReference>
<evidence type="ECO:0000313" key="7">
    <source>
        <dbReference type="Proteomes" id="UP000219338"/>
    </source>
</evidence>
<accession>A0A284R329</accession>
<dbReference type="OMA" id="MIRSEYI"/>
<evidence type="ECO:0000256" key="2">
    <source>
        <dbReference type="ARBA" id="ARBA00022771"/>
    </source>
</evidence>
<evidence type="ECO:0000256" key="4">
    <source>
        <dbReference type="PROSITE-ProRule" id="PRU00134"/>
    </source>
</evidence>
<protein>
    <recommendedName>
        <fullName evidence="5">MYND-type domain-containing protein</fullName>
    </recommendedName>
</protein>
<dbReference type="GO" id="GO:0008270">
    <property type="term" value="F:zinc ion binding"/>
    <property type="evidence" value="ECO:0007669"/>
    <property type="project" value="UniProtKB-KW"/>
</dbReference>
<proteinExistence type="predicted"/>
<evidence type="ECO:0000256" key="1">
    <source>
        <dbReference type="ARBA" id="ARBA00022723"/>
    </source>
</evidence>
<feature type="domain" description="MYND-type" evidence="5">
    <location>
        <begin position="279"/>
        <end position="326"/>
    </location>
</feature>
<keyword evidence="1" id="KW-0479">Metal-binding</keyword>
<keyword evidence="2 4" id="KW-0863">Zinc-finger</keyword>
<dbReference type="AlphaFoldDB" id="A0A284R329"/>
<evidence type="ECO:0000313" key="6">
    <source>
        <dbReference type="EMBL" id="SJL03098.1"/>
    </source>
</evidence>
<gene>
    <name evidence="6" type="ORF">ARMOST_06444</name>
</gene>
<dbReference type="Proteomes" id="UP000219338">
    <property type="component" value="Unassembled WGS sequence"/>
</dbReference>
<keyword evidence="7" id="KW-1185">Reference proteome</keyword>
<dbReference type="SUPFAM" id="SSF144232">
    <property type="entry name" value="HIT/MYND zinc finger-like"/>
    <property type="match status" value="1"/>
</dbReference>
<dbReference type="Gene3D" id="6.10.140.2220">
    <property type="match status" value="1"/>
</dbReference>
<dbReference type="OrthoDB" id="2975457at2759"/>
<name>A0A284R329_ARMOS</name>
<evidence type="ECO:0000259" key="5">
    <source>
        <dbReference type="PROSITE" id="PS50865"/>
    </source>
</evidence>
<dbReference type="EMBL" id="FUEG01000004">
    <property type="protein sequence ID" value="SJL03098.1"/>
    <property type="molecule type" value="Genomic_DNA"/>
</dbReference>
<keyword evidence="3" id="KW-0862">Zinc</keyword>
<dbReference type="Pfam" id="PF01753">
    <property type="entry name" value="zf-MYND"/>
    <property type="match status" value="1"/>
</dbReference>
<dbReference type="PROSITE" id="PS50865">
    <property type="entry name" value="ZF_MYND_2"/>
    <property type="match status" value="1"/>
</dbReference>